<dbReference type="EMBL" id="RCMG01000247">
    <property type="protein sequence ID" value="KAG2858579.1"/>
    <property type="molecule type" value="Genomic_DNA"/>
</dbReference>
<dbReference type="Proteomes" id="UP000736787">
    <property type="component" value="Unassembled WGS sequence"/>
</dbReference>
<dbReference type="InterPro" id="IPR008906">
    <property type="entry name" value="HATC_C_dom"/>
</dbReference>
<gene>
    <name evidence="6" type="ORF">JG687_00019115</name>
    <name evidence="7" type="ORF">PC110_g9713</name>
    <name evidence="2" type="ORF">PC113_g9688</name>
    <name evidence="4" type="ORF">PC115_g8683</name>
    <name evidence="3" type="ORF">PC117_g25349</name>
    <name evidence="5" type="ORF">PC129_g7837</name>
</gene>
<keyword evidence="8" id="KW-1185">Reference proteome</keyword>
<dbReference type="OrthoDB" id="120621at2759"/>
<protein>
    <recommendedName>
        <fullName evidence="1">HAT C-terminal dimerisation domain-containing protein</fullName>
    </recommendedName>
</protein>
<comment type="caution">
    <text evidence="7">The sequence shown here is derived from an EMBL/GenBank/DDBJ whole genome shotgun (WGS) entry which is preliminary data.</text>
</comment>
<dbReference type="EMBL" id="RCMI01000228">
    <property type="protein sequence ID" value="KAG2924244.1"/>
    <property type="molecule type" value="Genomic_DNA"/>
</dbReference>
<dbReference type="InterPro" id="IPR012337">
    <property type="entry name" value="RNaseH-like_sf"/>
</dbReference>
<feature type="domain" description="HAT C-terminal dimerisation" evidence="1">
    <location>
        <begin position="54"/>
        <end position="94"/>
    </location>
</feature>
<evidence type="ECO:0000313" key="7">
    <source>
        <dbReference type="EMBL" id="RAW33976.1"/>
    </source>
</evidence>
<dbReference type="GO" id="GO:0046983">
    <property type="term" value="F:protein dimerization activity"/>
    <property type="evidence" value="ECO:0007669"/>
    <property type="project" value="InterPro"/>
</dbReference>
<evidence type="ECO:0000313" key="3">
    <source>
        <dbReference type="EMBL" id="KAG2886579.1"/>
    </source>
</evidence>
<dbReference type="Proteomes" id="UP000735874">
    <property type="component" value="Unassembled WGS sequence"/>
</dbReference>
<reference evidence="2" key="2">
    <citation type="submission" date="2018-10" db="EMBL/GenBank/DDBJ databases">
        <title>Effector identification in a new, highly contiguous assembly of the strawberry crown rot pathogen Phytophthora cactorum.</title>
        <authorList>
            <person name="Armitage A.D."/>
            <person name="Nellist C.F."/>
            <person name="Bates H."/>
            <person name="Vickerstaff R.J."/>
            <person name="Harrison R.J."/>
        </authorList>
    </citation>
    <scope>NUCLEOTIDE SEQUENCE</scope>
    <source>
        <strain evidence="2">15-7</strain>
        <strain evidence="4">4032</strain>
        <strain evidence="3">4040</strain>
        <strain evidence="5">P421</strain>
    </source>
</reference>
<organism evidence="7 8">
    <name type="scientific">Phytophthora cactorum</name>
    <dbReference type="NCBI Taxonomy" id="29920"/>
    <lineage>
        <taxon>Eukaryota</taxon>
        <taxon>Sar</taxon>
        <taxon>Stramenopiles</taxon>
        <taxon>Oomycota</taxon>
        <taxon>Peronosporomycetes</taxon>
        <taxon>Peronosporales</taxon>
        <taxon>Peronosporaceae</taxon>
        <taxon>Phytophthora</taxon>
    </lineage>
</organism>
<evidence type="ECO:0000313" key="8">
    <source>
        <dbReference type="Proteomes" id="UP000251314"/>
    </source>
</evidence>
<evidence type="ECO:0000313" key="6">
    <source>
        <dbReference type="EMBL" id="KAG6942341.1"/>
    </source>
</evidence>
<dbReference type="Proteomes" id="UP000688947">
    <property type="component" value="Unassembled WGS sequence"/>
</dbReference>
<accession>A0A329SDA0</accession>
<name>A0A329SDA0_9STRA</name>
<reference evidence="7 8" key="1">
    <citation type="submission" date="2018-01" db="EMBL/GenBank/DDBJ databases">
        <title>Draft genome of the strawberry crown rot pathogen Phytophthora cactorum.</title>
        <authorList>
            <person name="Armitage A.D."/>
            <person name="Lysoe E."/>
            <person name="Nellist C.F."/>
            <person name="Harrison R.J."/>
            <person name="Brurberg M.B."/>
        </authorList>
    </citation>
    <scope>NUCLEOTIDE SEQUENCE [LARGE SCALE GENOMIC DNA]</scope>
    <source>
        <strain evidence="7 8">10300</strain>
    </source>
</reference>
<dbReference type="EMBL" id="RCMV01000219">
    <property type="protein sequence ID" value="KAG3221427.1"/>
    <property type="molecule type" value="Genomic_DNA"/>
</dbReference>
<dbReference type="Pfam" id="PF05699">
    <property type="entry name" value="Dimer_Tnp_hAT"/>
    <property type="match status" value="1"/>
</dbReference>
<proteinExistence type="predicted"/>
<dbReference type="SUPFAM" id="SSF53098">
    <property type="entry name" value="Ribonuclease H-like"/>
    <property type="match status" value="1"/>
</dbReference>
<dbReference type="PANTHER" id="PTHR40866">
    <property type="entry name" value="BED-TYPE DOMAIN-CONTAINING PROTEIN"/>
    <property type="match status" value="1"/>
</dbReference>
<sequence>MCSVAKKQVYPTEQRALSRLRRVEAHPPTAKMSFADRLQQSDGKTVSRFIDLPWIPSTSNDVERLFSTAGIVLTDRRQRMHPTTLETLILLEFNRKLWDADVVLEIPREL</sequence>
<evidence type="ECO:0000313" key="2">
    <source>
        <dbReference type="EMBL" id="KAG2858579.1"/>
    </source>
</evidence>
<dbReference type="EMBL" id="MJFZ01000218">
    <property type="protein sequence ID" value="RAW33976.1"/>
    <property type="molecule type" value="Genomic_DNA"/>
</dbReference>
<dbReference type="Proteomes" id="UP000774804">
    <property type="component" value="Unassembled WGS sequence"/>
</dbReference>
<dbReference type="EMBL" id="RCMK01001939">
    <property type="protein sequence ID" value="KAG2886579.1"/>
    <property type="molecule type" value="Genomic_DNA"/>
</dbReference>
<reference evidence="6" key="3">
    <citation type="submission" date="2021-01" db="EMBL/GenBank/DDBJ databases">
        <title>Phytophthora aleatoria, a newly-described species from Pinus radiata is distinct from Phytophthora cactorum isolates based on comparative genomics.</title>
        <authorList>
            <person name="Mcdougal R."/>
            <person name="Panda P."/>
            <person name="Williams N."/>
            <person name="Studholme D.J."/>
        </authorList>
    </citation>
    <scope>NUCLEOTIDE SEQUENCE</scope>
    <source>
        <strain evidence="6">NZFS 3830</strain>
    </source>
</reference>
<dbReference type="PANTHER" id="PTHR40866:SF1">
    <property type="entry name" value="BED-TYPE DOMAIN-CONTAINING PROTEIN"/>
    <property type="match status" value="1"/>
</dbReference>
<dbReference type="Proteomes" id="UP000251314">
    <property type="component" value="Unassembled WGS sequence"/>
</dbReference>
<dbReference type="VEuPathDB" id="FungiDB:PC110_g9713"/>
<evidence type="ECO:0000259" key="1">
    <source>
        <dbReference type="Pfam" id="PF05699"/>
    </source>
</evidence>
<evidence type="ECO:0000313" key="5">
    <source>
        <dbReference type="EMBL" id="KAG3221427.1"/>
    </source>
</evidence>
<dbReference type="Proteomes" id="UP000760860">
    <property type="component" value="Unassembled WGS sequence"/>
</dbReference>
<dbReference type="AlphaFoldDB" id="A0A329SDA0"/>
<evidence type="ECO:0000313" key="4">
    <source>
        <dbReference type="EMBL" id="KAG2924244.1"/>
    </source>
</evidence>
<dbReference type="EMBL" id="JAENGZ010003023">
    <property type="protein sequence ID" value="KAG6942341.1"/>
    <property type="molecule type" value="Genomic_DNA"/>
</dbReference>